<evidence type="ECO:0000256" key="4">
    <source>
        <dbReference type="ARBA" id="ARBA00022679"/>
    </source>
</evidence>
<comment type="subcellular location">
    <subcellularLocation>
        <location evidence="1 10">Golgi apparatus membrane</location>
        <topology evidence="1 10">Single-pass type II membrane protein</topology>
    </subcellularLocation>
</comment>
<keyword evidence="9" id="KW-0472">Membrane</keyword>
<comment type="similarity">
    <text evidence="2 10">Belongs to the glycosyltransferase 31 family.</text>
</comment>
<dbReference type="GO" id="GO:0016758">
    <property type="term" value="F:hexosyltransferase activity"/>
    <property type="evidence" value="ECO:0007669"/>
    <property type="project" value="InterPro"/>
</dbReference>
<gene>
    <name evidence="11" type="ORF">NBR_LOCUS13894</name>
</gene>
<keyword evidence="5" id="KW-0812">Transmembrane</keyword>
<dbReference type="WBParaSite" id="NBR_0001389301-mRNA-1">
    <property type="protein sequence ID" value="NBR_0001389301-mRNA-1"/>
    <property type="gene ID" value="NBR_0001389301"/>
</dbReference>
<keyword evidence="6" id="KW-0735">Signal-anchor</keyword>
<evidence type="ECO:0000256" key="5">
    <source>
        <dbReference type="ARBA" id="ARBA00022692"/>
    </source>
</evidence>
<dbReference type="OMA" id="KSACHAS"/>
<dbReference type="GO" id="GO:0006493">
    <property type="term" value="P:protein O-linked glycosylation"/>
    <property type="evidence" value="ECO:0007669"/>
    <property type="project" value="TreeGrafter"/>
</dbReference>
<evidence type="ECO:0000256" key="6">
    <source>
        <dbReference type="ARBA" id="ARBA00022968"/>
    </source>
</evidence>
<evidence type="ECO:0000313" key="12">
    <source>
        <dbReference type="Proteomes" id="UP000271162"/>
    </source>
</evidence>
<evidence type="ECO:0000256" key="10">
    <source>
        <dbReference type="RuleBase" id="RU363063"/>
    </source>
</evidence>
<dbReference type="EMBL" id="UYSL01021177">
    <property type="protein sequence ID" value="VDL77483.1"/>
    <property type="molecule type" value="Genomic_DNA"/>
</dbReference>
<dbReference type="Gene3D" id="3.90.550.50">
    <property type="match status" value="1"/>
</dbReference>
<keyword evidence="8 10" id="KW-0333">Golgi apparatus</keyword>
<dbReference type="GO" id="GO:0000139">
    <property type="term" value="C:Golgi membrane"/>
    <property type="evidence" value="ECO:0007669"/>
    <property type="project" value="UniProtKB-SubCell"/>
</dbReference>
<dbReference type="InterPro" id="IPR002659">
    <property type="entry name" value="Glyco_trans_31"/>
</dbReference>
<evidence type="ECO:0000313" key="13">
    <source>
        <dbReference type="WBParaSite" id="NBR_0001389301-mRNA-1"/>
    </source>
</evidence>
<dbReference type="Proteomes" id="UP000271162">
    <property type="component" value="Unassembled WGS sequence"/>
</dbReference>
<evidence type="ECO:0000256" key="2">
    <source>
        <dbReference type="ARBA" id="ARBA00008661"/>
    </source>
</evidence>
<reference evidence="11 12" key="2">
    <citation type="submission" date="2018-11" db="EMBL/GenBank/DDBJ databases">
        <authorList>
            <consortium name="Pathogen Informatics"/>
        </authorList>
    </citation>
    <scope>NUCLEOTIDE SEQUENCE [LARGE SCALE GENOMIC DNA]</scope>
</reference>
<dbReference type="AlphaFoldDB" id="A0A0N4YBP0"/>
<keyword evidence="4" id="KW-0808">Transferase</keyword>
<reference evidence="13" key="1">
    <citation type="submission" date="2016-04" db="UniProtKB">
        <authorList>
            <consortium name="WormBaseParasite"/>
        </authorList>
    </citation>
    <scope>IDENTIFICATION</scope>
</reference>
<evidence type="ECO:0000256" key="1">
    <source>
        <dbReference type="ARBA" id="ARBA00004323"/>
    </source>
</evidence>
<dbReference type="PANTHER" id="PTHR11214:SF3">
    <property type="entry name" value="BETA-1,3-GALACTOSYLTRANSFERASE 6"/>
    <property type="match status" value="1"/>
</dbReference>
<evidence type="ECO:0000313" key="11">
    <source>
        <dbReference type="EMBL" id="VDL77483.1"/>
    </source>
</evidence>
<proteinExistence type="inferred from homology"/>
<evidence type="ECO:0000256" key="3">
    <source>
        <dbReference type="ARBA" id="ARBA00022676"/>
    </source>
</evidence>
<accession>A0A0N4YBP0</accession>
<organism evidence="13">
    <name type="scientific">Nippostrongylus brasiliensis</name>
    <name type="common">Rat hookworm</name>
    <dbReference type="NCBI Taxonomy" id="27835"/>
    <lineage>
        <taxon>Eukaryota</taxon>
        <taxon>Metazoa</taxon>
        <taxon>Ecdysozoa</taxon>
        <taxon>Nematoda</taxon>
        <taxon>Chromadorea</taxon>
        <taxon>Rhabditida</taxon>
        <taxon>Rhabditina</taxon>
        <taxon>Rhabditomorpha</taxon>
        <taxon>Strongyloidea</taxon>
        <taxon>Heligmosomidae</taxon>
        <taxon>Nippostrongylus</taxon>
    </lineage>
</organism>
<keyword evidence="7" id="KW-1133">Transmembrane helix</keyword>
<evidence type="ECO:0000256" key="7">
    <source>
        <dbReference type="ARBA" id="ARBA00022989"/>
    </source>
</evidence>
<name>A0A0N4YBP0_NIPBR</name>
<evidence type="ECO:0000256" key="9">
    <source>
        <dbReference type="ARBA" id="ARBA00023136"/>
    </source>
</evidence>
<evidence type="ECO:0000256" key="8">
    <source>
        <dbReference type="ARBA" id="ARBA00023034"/>
    </source>
</evidence>
<dbReference type="STRING" id="27835.A0A0N4YBP0"/>
<keyword evidence="3 10" id="KW-0328">Glycosyltransferase</keyword>
<dbReference type="PANTHER" id="PTHR11214">
    <property type="entry name" value="BETA-1,3-N-ACETYLGLUCOSAMINYLTRANSFERASE"/>
    <property type="match status" value="1"/>
</dbReference>
<dbReference type="EC" id="2.4.1.-" evidence="10"/>
<sequence>MRRLLRRRALIVALICELEDQDIIYLKNIVITLFLIGSSSVTELRRLAQEQKQYNDLIVTDMRDSYDNLVAKVYVLMKFYLDHCDHVKYLMKIDDDVVVHFDRLLKAFHWHRRNEEALFCKKWSDSIPRRNPNSKWFVPKERYAYDLYPPYCDGSIYLMGRKAVQKILREARISDEFPMEVKLLLQIMTNPNIEEILVFTTGMMINLLSKMLQDRLTL</sequence>
<protein>
    <recommendedName>
        <fullName evidence="10">Hexosyltransferase</fullName>
        <ecNumber evidence="10">2.4.1.-</ecNumber>
    </recommendedName>
</protein>
<dbReference type="Pfam" id="PF01762">
    <property type="entry name" value="Galactosyl_T"/>
    <property type="match status" value="1"/>
</dbReference>
<keyword evidence="12" id="KW-1185">Reference proteome</keyword>